<evidence type="ECO:0000313" key="1">
    <source>
        <dbReference type="EMBL" id="CAK5071301.1"/>
    </source>
</evidence>
<name>A0ACB0YZY4_MELEN</name>
<evidence type="ECO:0000313" key="2">
    <source>
        <dbReference type="Proteomes" id="UP001497535"/>
    </source>
</evidence>
<protein>
    <submittedName>
        <fullName evidence="1">Uncharacterized protein</fullName>
    </submittedName>
</protein>
<comment type="caution">
    <text evidence="1">The sequence shown here is derived from an EMBL/GenBank/DDBJ whole genome shotgun (WGS) entry which is preliminary data.</text>
</comment>
<organism evidence="1 2">
    <name type="scientific">Meloidogyne enterolobii</name>
    <name type="common">Root-knot nematode worm</name>
    <name type="synonym">Meloidogyne mayaguensis</name>
    <dbReference type="NCBI Taxonomy" id="390850"/>
    <lineage>
        <taxon>Eukaryota</taxon>
        <taxon>Metazoa</taxon>
        <taxon>Ecdysozoa</taxon>
        <taxon>Nematoda</taxon>
        <taxon>Chromadorea</taxon>
        <taxon>Rhabditida</taxon>
        <taxon>Tylenchina</taxon>
        <taxon>Tylenchomorpha</taxon>
        <taxon>Tylenchoidea</taxon>
        <taxon>Meloidogynidae</taxon>
        <taxon>Meloidogyninae</taxon>
        <taxon>Meloidogyne</taxon>
    </lineage>
</organism>
<keyword evidence="2" id="KW-1185">Reference proteome</keyword>
<dbReference type="EMBL" id="CAVMJV010000022">
    <property type="protein sequence ID" value="CAK5071301.1"/>
    <property type="molecule type" value="Genomic_DNA"/>
</dbReference>
<sequence length="162" mass="18560">MAFVDGKCSELSNCQKNLITNNGQCVEGHTLVHPRDCSKYLLCRYGQYVEESCHLGHRQCDPKYACLSTHIPPCFEGELRPIISPKTTECQSEYETCRDGKFYKQICPYGERFYLGKCEAFDKCGNNNGINKNNIGENSEGIYEKCQASFLMLFTKNFKIYK</sequence>
<dbReference type="Proteomes" id="UP001497535">
    <property type="component" value="Unassembled WGS sequence"/>
</dbReference>
<gene>
    <name evidence="1" type="ORF">MENTE1834_LOCUS18863</name>
</gene>
<accession>A0ACB0YZY4</accession>
<reference evidence="1" key="1">
    <citation type="submission" date="2023-11" db="EMBL/GenBank/DDBJ databases">
        <authorList>
            <person name="Poullet M."/>
        </authorList>
    </citation>
    <scope>NUCLEOTIDE SEQUENCE</scope>
    <source>
        <strain evidence="1">E1834</strain>
    </source>
</reference>
<proteinExistence type="predicted"/>